<evidence type="ECO:0000313" key="2">
    <source>
        <dbReference type="EnsemblMetazoa" id="SMAR014641-PA"/>
    </source>
</evidence>
<feature type="transmembrane region" description="Helical" evidence="1">
    <location>
        <begin position="106"/>
        <end position="130"/>
    </location>
</feature>
<feature type="transmembrane region" description="Helical" evidence="1">
    <location>
        <begin position="49"/>
        <end position="69"/>
    </location>
</feature>
<dbReference type="EnsemblMetazoa" id="SMAR014641-RA">
    <property type="protein sequence ID" value="SMAR014641-PA"/>
    <property type="gene ID" value="SMAR014641"/>
</dbReference>
<dbReference type="PhylomeDB" id="T1JLB1"/>
<dbReference type="AlphaFoldDB" id="T1JLB1"/>
<dbReference type="HOGENOM" id="CLU_1580487_0_0_1"/>
<evidence type="ECO:0008006" key="4">
    <source>
        <dbReference type="Google" id="ProtNLM"/>
    </source>
</evidence>
<keyword evidence="3" id="KW-1185">Reference proteome</keyword>
<organism evidence="2 3">
    <name type="scientific">Strigamia maritima</name>
    <name type="common">European centipede</name>
    <name type="synonym">Geophilus maritimus</name>
    <dbReference type="NCBI Taxonomy" id="126957"/>
    <lineage>
        <taxon>Eukaryota</taxon>
        <taxon>Metazoa</taxon>
        <taxon>Ecdysozoa</taxon>
        <taxon>Arthropoda</taxon>
        <taxon>Myriapoda</taxon>
        <taxon>Chilopoda</taxon>
        <taxon>Pleurostigmophora</taxon>
        <taxon>Geophilomorpha</taxon>
        <taxon>Linotaeniidae</taxon>
        <taxon>Strigamia</taxon>
    </lineage>
</organism>
<reference evidence="3" key="1">
    <citation type="submission" date="2011-05" db="EMBL/GenBank/DDBJ databases">
        <authorList>
            <person name="Richards S.R."/>
            <person name="Qu J."/>
            <person name="Jiang H."/>
            <person name="Jhangiani S.N."/>
            <person name="Agravi P."/>
            <person name="Goodspeed R."/>
            <person name="Gross S."/>
            <person name="Mandapat C."/>
            <person name="Jackson L."/>
            <person name="Mathew T."/>
            <person name="Pu L."/>
            <person name="Thornton R."/>
            <person name="Saada N."/>
            <person name="Wilczek-Boney K.B."/>
            <person name="Lee S."/>
            <person name="Kovar C."/>
            <person name="Wu Y."/>
            <person name="Scherer S.E."/>
            <person name="Worley K.C."/>
            <person name="Muzny D.M."/>
            <person name="Gibbs R."/>
        </authorList>
    </citation>
    <scope>NUCLEOTIDE SEQUENCE</scope>
    <source>
        <strain evidence="3">Brora</strain>
    </source>
</reference>
<sequence length="169" mass="19408">MQSQKNGRLPYFCCGCSLFPGTLMAAVLTLLGVVFIYSSPGVKTWPDEIVYVVMAIYILAFLSLVYAVMKSDPRFCCLWLIIIFLREVIQLIQIIIFIVVADVFDAIRVAIYSISLLITIYFWLVVWSFYRELKDQQQQLSFTRASQTQSSMHVTQGETSLRATRRQIP</sequence>
<dbReference type="EMBL" id="JH431595">
    <property type="status" value="NOT_ANNOTATED_CDS"/>
    <property type="molecule type" value="Genomic_DNA"/>
</dbReference>
<evidence type="ECO:0000313" key="3">
    <source>
        <dbReference type="Proteomes" id="UP000014500"/>
    </source>
</evidence>
<feature type="transmembrane region" description="Helical" evidence="1">
    <location>
        <begin position="76"/>
        <end position="100"/>
    </location>
</feature>
<reference evidence="2" key="2">
    <citation type="submission" date="2015-02" db="UniProtKB">
        <authorList>
            <consortium name="EnsemblMetazoa"/>
        </authorList>
    </citation>
    <scope>IDENTIFICATION</scope>
</reference>
<proteinExistence type="predicted"/>
<accession>T1JLB1</accession>
<dbReference type="Proteomes" id="UP000014500">
    <property type="component" value="Unassembled WGS sequence"/>
</dbReference>
<protein>
    <recommendedName>
        <fullName evidence="4">MARVEL domain-containing protein</fullName>
    </recommendedName>
</protein>
<keyword evidence="1" id="KW-0812">Transmembrane</keyword>
<keyword evidence="1" id="KW-0472">Membrane</keyword>
<evidence type="ECO:0000256" key="1">
    <source>
        <dbReference type="SAM" id="Phobius"/>
    </source>
</evidence>
<keyword evidence="1" id="KW-1133">Transmembrane helix</keyword>
<feature type="transmembrane region" description="Helical" evidence="1">
    <location>
        <begin position="12"/>
        <end position="37"/>
    </location>
</feature>
<name>T1JLB1_STRMM</name>